<dbReference type="PANTHER" id="PTHR36933:SF1">
    <property type="entry name" value="SLL0788 PROTEIN"/>
    <property type="match status" value="1"/>
</dbReference>
<dbReference type="Gene3D" id="1.20.1260.10">
    <property type="match status" value="1"/>
</dbReference>
<feature type="transmembrane region" description="Helical" evidence="1">
    <location>
        <begin position="22"/>
        <end position="42"/>
    </location>
</feature>
<gene>
    <name evidence="3" type="ORF">UFOPK2214_00538</name>
</gene>
<evidence type="ECO:0000256" key="1">
    <source>
        <dbReference type="SAM" id="Phobius"/>
    </source>
</evidence>
<dbReference type="PANTHER" id="PTHR36933">
    <property type="entry name" value="SLL0788 PROTEIN"/>
    <property type="match status" value="1"/>
</dbReference>
<keyword evidence="1" id="KW-1133">Transmembrane helix</keyword>
<protein>
    <submittedName>
        <fullName evidence="3">Unannotated protein</fullName>
    </submittedName>
</protein>
<sequence>MVSVNTETDHDVELLPWWKNPLNIILMALVAMLAAGSVGFSIGRSDSVAAHNDVDTGFLQDMRIHHEQAVTMSVVYLGAAPKGNLLLNMIAKEIMFAQSSEGGRMVQMLRMFGEAETNESDIAMAWMGMPTPLDEMMGMASSDEMNTLYKARGVEADRTFATLMIAHHKGGLHMAEYAKANAKNKEVIAFANSIIQSQKSEIFELEKALSQLK</sequence>
<keyword evidence="1" id="KW-0812">Transmembrane</keyword>
<organism evidence="3">
    <name type="scientific">freshwater metagenome</name>
    <dbReference type="NCBI Taxonomy" id="449393"/>
    <lineage>
        <taxon>unclassified sequences</taxon>
        <taxon>metagenomes</taxon>
        <taxon>ecological metagenomes</taxon>
    </lineage>
</organism>
<evidence type="ECO:0000259" key="2">
    <source>
        <dbReference type="Pfam" id="PF03713"/>
    </source>
</evidence>
<feature type="domain" description="DUF305" evidence="2">
    <location>
        <begin position="55"/>
        <end position="208"/>
    </location>
</feature>
<proteinExistence type="predicted"/>
<accession>A0A6J6KMT2</accession>
<evidence type="ECO:0000313" key="3">
    <source>
        <dbReference type="EMBL" id="CAB4650308.1"/>
    </source>
</evidence>
<dbReference type="Pfam" id="PF03713">
    <property type="entry name" value="DUF305"/>
    <property type="match status" value="1"/>
</dbReference>
<dbReference type="InterPro" id="IPR012347">
    <property type="entry name" value="Ferritin-like"/>
</dbReference>
<name>A0A6J6KMT2_9ZZZZ</name>
<dbReference type="AlphaFoldDB" id="A0A6J6KMT2"/>
<dbReference type="InterPro" id="IPR005183">
    <property type="entry name" value="DUF305_CopM-like"/>
</dbReference>
<reference evidence="3" key="1">
    <citation type="submission" date="2020-05" db="EMBL/GenBank/DDBJ databases">
        <authorList>
            <person name="Chiriac C."/>
            <person name="Salcher M."/>
            <person name="Ghai R."/>
            <person name="Kavagutti S V."/>
        </authorList>
    </citation>
    <scope>NUCLEOTIDE SEQUENCE</scope>
</reference>
<keyword evidence="1" id="KW-0472">Membrane</keyword>
<dbReference type="EMBL" id="CAEZWJ010000011">
    <property type="protein sequence ID" value="CAB4650308.1"/>
    <property type="molecule type" value="Genomic_DNA"/>
</dbReference>